<sequence length="555" mass="61608">MIRADDSSVKQHSFSKTFIQSLLIHNKTENGVSTQKEHANNNNTADLVVDHDDDDDSDDDANVKQPQKGVLLYDVNKRTLAEASSSDVVVDGGSIDAESGVCDNIADENVHMNLNGTDGTVSTVQMPYGRQKKGVNFPKGSLISSYLEPPDPWKNACPWTTSELVSAYKKSCEINGAKPIAKLIQQLQTFSPANSREEILSLKGEKLDQKQCECLEEILKRVRFKLLDFEASHLDDETPELNYLDLRNCDLNERTIPIFGRALKLGCHLTILHMENMNLSGRPLIILVAALKMNETLQELFLADNKLLPTDGIQLGNLLHYNHKLALLDLRNNHLQDVGTSHICEGLTEQNKGSGLRTLVLWNNSINYQAMSVLGRALASSQNMETLNIGHNAITNEGVHLLKDGLIRVSSLLRLGLQGTRISDEGAVALAEYIAESMVLLRIDLRDNDIKTGGLMALSHAMRVNTSVTRIDLDKDPKKDPGIKDYVEQQTRLLRDILTFQQRNVQLALQKEEEKSRLTVKAVAELAIAKKEAENEHQVGHLPANSSTESFTLID</sequence>
<dbReference type="Gene3D" id="3.80.10.10">
    <property type="entry name" value="Ribonuclease Inhibitor"/>
    <property type="match status" value="1"/>
</dbReference>
<evidence type="ECO:0000256" key="3">
    <source>
        <dbReference type="ARBA" id="ARBA00038315"/>
    </source>
</evidence>
<name>A0A8S3ZYJ3_9EUPU</name>
<evidence type="ECO:0008006" key="7">
    <source>
        <dbReference type="Google" id="ProtNLM"/>
    </source>
</evidence>
<dbReference type="AlphaFoldDB" id="A0A8S3ZYJ3"/>
<dbReference type="PANTHER" id="PTHR24112:SF9">
    <property type="entry name" value="PROTEIN PHOSPHATASE 1 REGULATORY SUBUNIT 37"/>
    <property type="match status" value="1"/>
</dbReference>
<reference evidence="5" key="1">
    <citation type="submission" date="2021-04" db="EMBL/GenBank/DDBJ databases">
        <authorList>
            <consortium name="Molecular Ecology Group"/>
        </authorList>
    </citation>
    <scope>NUCLEOTIDE SEQUENCE</scope>
</reference>
<evidence type="ECO:0000313" key="5">
    <source>
        <dbReference type="EMBL" id="CAG5133934.1"/>
    </source>
</evidence>
<evidence type="ECO:0000256" key="2">
    <source>
        <dbReference type="ARBA" id="ARBA00022737"/>
    </source>
</evidence>
<accession>A0A8S3ZYJ3</accession>
<keyword evidence="1" id="KW-0433">Leucine-rich repeat</keyword>
<comment type="similarity">
    <text evidence="3">Belongs to the PPP1R37 family.</text>
</comment>
<dbReference type="PANTHER" id="PTHR24112">
    <property type="entry name" value="LEUCINE-RICH REPEAT, ISOFORM F-RELATED"/>
    <property type="match status" value="1"/>
</dbReference>
<dbReference type="InterPro" id="IPR051279">
    <property type="entry name" value="PP1-Reg/Actin-Interact_Protein"/>
</dbReference>
<dbReference type="Proteomes" id="UP000678393">
    <property type="component" value="Unassembled WGS sequence"/>
</dbReference>
<dbReference type="InterPro" id="IPR001611">
    <property type="entry name" value="Leu-rich_rpt"/>
</dbReference>
<dbReference type="OrthoDB" id="10034042at2759"/>
<feature type="compositionally biased region" description="Acidic residues" evidence="4">
    <location>
        <begin position="51"/>
        <end position="60"/>
    </location>
</feature>
<proteinExistence type="inferred from homology"/>
<feature type="region of interest" description="Disordered" evidence="4">
    <location>
        <begin position="535"/>
        <end position="555"/>
    </location>
</feature>
<dbReference type="SMART" id="SM00368">
    <property type="entry name" value="LRR_RI"/>
    <property type="match status" value="7"/>
</dbReference>
<evidence type="ECO:0000313" key="6">
    <source>
        <dbReference type="Proteomes" id="UP000678393"/>
    </source>
</evidence>
<dbReference type="InterPro" id="IPR032675">
    <property type="entry name" value="LRR_dom_sf"/>
</dbReference>
<dbReference type="EMBL" id="CAJHNH020006623">
    <property type="protein sequence ID" value="CAG5133934.1"/>
    <property type="molecule type" value="Genomic_DNA"/>
</dbReference>
<keyword evidence="6" id="KW-1185">Reference proteome</keyword>
<protein>
    <recommendedName>
        <fullName evidence="7">Protein phosphatase 1 regulatory subunit 37</fullName>
    </recommendedName>
</protein>
<organism evidence="5 6">
    <name type="scientific">Candidula unifasciata</name>
    <dbReference type="NCBI Taxonomy" id="100452"/>
    <lineage>
        <taxon>Eukaryota</taxon>
        <taxon>Metazoa</taxon>
        <taxon>Spiralia</taxon>
        <taxon>Lophotrochozoa</taxon>
        <taxon>Mollusca</taxon>
        <taxon>Gastropoda</taxon>
        <taxon>Heterobranchia</taxon>
        <taxon>Euthyneura</taxon>
        <taxon>Panpulmonata</taxon>
        <taxon>Eupulmonata</taxon>
        <taxon>Stylommatophora</taxon>
        <taxon>Helicina</taxon>
        <taxon>Helicoidea</taxon>
        <taxon>Geomitridae</taxon>
        <taxon>Candidula</taxon>
    </lineage>
</organism>
<comment type="caution">
    <text evidence="5">The sequence shown here is derived from an EMBL/GenBank/DDBJ whole genome shotgun (WGS) entry which is preliminary data.</text>
</comment>
<keyword evidence="2" id="KW-0677">Repeat</keyword>
<gene>
    <name evidence="5" type="ORF">CUNI_LOCUS19492</name>
</gene>
<feature type="compositionally biased region" description="Polar residues" evidence="4">
    <location>
        <begin position="31"/>
        <end position="45"/>
    </location>
</feature>
<feature type="region of interest" description="Disordered" evidence="4">
    <location>
        <begin position="31"/>
        <end position="65"/>
    </location>
</feature>
<feature type="non-terminal residue" evidence="5">
    <location>
        <position position="1"/>
    </location>
</feature>
<evidence type="ECO:0000256" key="1">
    <source>
        <dbReference type="ARBA" id="ARBA00022614"/>
    </source>
</evidence>
<dbReference type="Pfam" id="PF13516">
    <property type="entry name" value="LRR_6"/>
    <property type="match status" value="4"/>
</dbReference>
<evidence type="ECO:0000256" key="4">
    <source>
        <dbReference type="SAM" id="MobiDB-lite"/>
    </source>
</evidence>
<dbReference type="SUPFAM" id="SSF52047">
    <property type="entry name" value="RNI-like"/>
    <property type="match status" value="1"/>
</dbReference>
<feature type="compositionally biased region" description="Polar residues" evidence="4">
    <location>
        <begin position="544"/>
        <end position="555"/>
    </location>
</feature>